<evidence type="ECO:0000313" key="1">
    <source>
        <dbReference type="EMBL" id="QDT71663.1"/>
    </source>
</evidence>
<gene>
    <name evidence="1" type="ORF">I41_08230</name>
    <name evidence="2" type="ORF">I41_08260</name>
</gene>
<evidence type="ECO:0000313" key="3">
    <source>
        <dbReference type="Proteomes" id="UP000317909"/>
    </source>
</evidence>
<dbReference type="RefSeq" id="WP_145431107.1">
    <property type="nucleotide sequence ID" value="NZ_CP036339.1"/>
</dbReference>
<evidence type="ECO:0000313" key="2">
    <source>
        <dbReference type="EMBL" id="QDT71666.1"/>
    </source>
</evidence>
<keyword evidence="3" id="KW-1185">Reference proteome</keyword>
<proteinExistence type="predicted"/>
<dbReference type="Proteomes" id="UP000317909">
    <property type="component" value="Chromosome"/>
</dbReference>
<dbReference type="EMBL" id="CP036339">
    <property type="protein sequence ID" value="QDT71666.1"/>
    <property type="molecule type" value="Genomic_DNA"/>
</dbReference>
<dbReference type="OrthoDB" id="513130at2"/>
<dbReference type="KEGG" id="llh:I41_08230"/>
<accession>A0A517TTH2</accession>
<organism evidence="1 3">
    <name type="scientific">Lacipirellula limnantheis</name>
    <dbReference type="NCBI Taxonomy" id="2528024"/>
    <lineage>
        <taxon>Bacteria</taxon>
        <taxon>Pseudomonadati</taxon>
        <taxon>Planctomycetota</taxon>
        <taxon>Planctomycetia</taxon>
        <taxon>Pirellulales</taxon>
        <taxon>Lacipirellulaceae</taxon>
        <taxon>Lacipirellula</taxon>
    </lineage>
</organism>
<dbReference type="AlphaFoldDB" id="A0A517TTH2"/>
<sequence>MGTLNAFYVRAATDTAAITATIRAKFPKAEIDADTHFCGVTMPDDAFETPESVLMDLSSRLKTDVVWLSFQSVVDAFQFHHWRAGEHLRSLVYGCFAEERTWERAEGTPEPWEREVFFGQKELERALEYLESDDEKREMQRIWHDAEIQAGRTEPSLDGRECARAVAQHFHFPGWGL</sequence>
<reference evidence="1 3" key="1">
    <citation type="submission" date="2019-02" db="EMBL/GenBank/DDBJ databases">
        <title>Deep-cultivation of Planctomycetes and their phenomic and genomic characterization uncovers novel biology.</title>
        <authorList>
            <person name="Wiegand S."/>
            <person name="Jogler M."/>
            <person name="Boedeker C."/>
            <person name="Pinto D."/>
            <person name="Vollmers J."/>
            <person name="Rivas-Marin E."/>
            <person name="Kohn T."/>
            <person name="Peeters S.H."/>
            <person name="Heuer A."/>
            <person name="Rast P."/>
            <person name="Oberbeckmann S."/>
            <person name="Bunk B."/>
            <person name="Jeske O."/>
            <person name="Meyerdierks A."/>
            <person name="Storesund J.E."/>
            <person name="Kallscheuer N."/>
            <person name="Luecker S."/>
            <person name="Lage O.M."/>
            <person name="Pohl T."/>
            <person name="Merkel B.J."/>
            <person name="Hornburger P."/>
            <person name="Mueller R.-W."/>
            <person name="Bruemmer F."/>
            <person name="Labrenz M."/>
            <person name="Spormann A.M."/>
            <person name="Op den Camp H."/>
            <person name="Overmann J."/>
            <person name="Amann R."/>
            <person name="Jetten M.S.M."/>
            <person name="Mascher T."/>
            <person name="Medema M.H."/>
            <person name="Devos D.P."/>
            <person name="Kaster A.-K."/>
            <person name="Ovreas L."/>
            <person name="Rohde M."/>
            <person name="Galperin M.Y."/>
            <person name="Jogler C."/>
        </authorList>
    </citation>
    <scope>NUCLEOTIDE SEQUENCE [LARGE SCALE GENOMIC DNA]</scope>
    <source>
        <strain evidence="1 3">I41</strain>
    </source>
</reference>
<dbReference type="KEGG" id="llh:I41_08260"/>
<dbReference type="EMBL" id="CP036339">
    <property type="protein sequence ID" value="QDT71663.1"/>
    <property type="molecule type" value="Genomic_DNA"/>
</dbReference>
<name>A0A517TTH2_9BACT</name>
<protein>
    <submittedName>
        <fullName evidence="1">Uncharacterized protein</fullName>
    </submittedName>
</protein>